<dbReference type="AlphaFoldDB" id="A0A1Q6JKY0"/>
<protein>
    <submittedName>
        <fullName evidence="1">Uncharacterized protein</fullName>
    </submittedName>
</protein>
<gene>
    <name evidence="1" type="ORF">BHV80_03665</name>
</gene>
<dbReference type="EMBL" id="MNQV01000082">
    <property type="protein sequence ID" value="OKZ53739.1"/>
    <property type="molecule type" value="Genomic_DNA"/>
</dbReference>
<dbReference type="Proteomes" id="UP000186631">
    <property type="component" value="Unassembled WGS sequence"/>
</dbReference>
<accession>A0A1Q6JKY0</accession>
<evidence type="ECO:0000313" key="1">
    <source>
        <dbReference type="EMBL" id="OKZ53739.1"/>
    </source>
</evidence>
<sequence length="310" mass="34960">MGNYRVITGQNIYDVALHLYGSIDGIVDLLINNPGLSLETELRTGQELTYTDGFIINADVVAYNEMHGIVPSNGERHVYPKHFTCPQTAVFSLSAALVSVQCEVSGTGTLEIDWGDDSAAETVILGHIPYTLHHTFDSRVRHKRKIRWFADASFRHIDWSGMTPSSVILLRELHVEELTLRGCTLALDGFRILSGTYRIDLSGSMVSDLLPLIECRGLMELDLSEVRIKPTVLDKYLMAIVECYGNRRNCRMTLPVSPTGTYREPDRDETTGRYRIISGMEAIWVILHEESWNEGGAWEFIIDNKTYTVE</sequence>
<proteinExistence type="predicted"/>
<organism evidence="1 2">
    <name type="scientific">Phocaeicola vulgatus</name>
    <name type="common">Bacteroides vulgatus</name>
    <dbReference type="NCBI Taxonomy" id="821"/>
    <lineage>
        <taxon>Bacteria</taxon>
        <taxon>Pseudomonadati</taxon>
        <taxon>Bacteroidota</taxon>
        <taxon>Bacteroidia</taxon>
        <taxon>Bacteroidales</taxon>
        <taxon>Bacteroidaceae</taxon>
        <taxon>Phocaeicola</taxon>
    </lineage>
</organism>
<reference evidence="1 2" key="1">
    <citation type="journal article" date="2016" name="Nat. Biotechnol.">
        <title>Measurement of bacterial replication rates in microbial communities.</title>
        <authorList>
            <person name="Brown C.T."/>
            <person name="Olm M.R."/>
            <person name="Thomas B.C."/>
            <person name="Banfield J.F."/>
        </authorList>
    </citation>
    <scope>NUCLEOTIDE SEQUENCE [LARGE SCALE GENOMIC DNA]</scope>
    <source>
        <strain evidence="1">42_262</strain>
    </source>
</reference>
<name>A0A1Q6JKY0_PHOVU</name>
<evidence type="ECO:0000313" key="2">
    <source>
        <dbReference type="Proteomes" id="UP000186631"/>
    </source>
</evidence>
<comment type="caution">
    <text evidence="1">The sequence shown here is derived from an EMBL/GenBank/DDBJ whole genome shotgun (WGS) entry which is preliminary data.</text>
</comment>